<reference evidence="1" key="1">
    <citation type="submission" date="2022-10" db="EMBL/GenBank/DDBJ databases">
        <authorList>
            <person name="Yu W.X."/>
        </authorList>
    </citation>
    <scope>NUCLEOTIDE SEQUENCE</scope>
    <source>
        <strain evidence="1">AAT</strain>
    </source>
</reference>
<dbReference type="InterPro" id="IPR017647">
    <property type="entry name" value="Dnd_assoc_3"/>
</dbReference>
<protein>
    <submittedName>
        <fullName evidence="1">DNA phosphorothioation-dependent restriction protein DptF</fullName>
    </submittedName>
</protein>
<dbReference type="NCBIfam" id="TIGR03238">
    <property type="entry name" value="dnd_assoc_3"/>
    <property type="match status" value="1"/>
</dbReference>
<name>A0AAE3M7Z7_9BACT</name>
<sequence length="588" mass="68690">MTQFTSFKTLIERLFISSKDSVVDGTKDSTNEFMEYLHVQRLVERKLNKLVEGSYKSEIPQLILVSGNVGDGKSHLLANLFKLYPDEMKEFIVKNDATESQNYERSWQEELAHFLQDFTDEKLKEPQPKPTKAILAINLGTLTNFFENNGNEFTMLSQFVEEYQLLENSYKHKEFKENSVFKHINLADYQIVSVTENGANSEIITDLIKKITTHKDNNPFYKAFIEDYEDFEYKNYCPIYLNYLFLSDSKNQEVILEILIKAIIKDKLIISIRQLLNFIAQLIVPINLQNKNMEEVKQLAIKNSTNREWEYTLEGLIQYMLFERKDSYIFQSLTKQDPCRNRSQKLDKAILKLNVANNIPEVYKEFGVQLPSCIKENITNSIDLEERKTAKIIRLLIRGAYFTNESLKGDKIFESFLTYLFYSYSNPQSDRIKVTNRTILNGIFNWNGSVSGNQSINIKAGQKQNTYLISQELKIKPVLEKLGDIEQDGQLHRYSPAITMAFMTKNKYKVETTIDYSLFELLTQIGQGYRPNREDRQDHLSFEHFITKITRDAGRLEDLSFHHIDGRSKDRYTLSYTDGIGYEFCKEE</sequence>
<dbReference type="AlphaFoldDB" id="A0AAE3M7Z7"/>
<evidence type="ECO:0000313" key="1">
    <source>
        <dbReference type="EMBL" id="MCW3788495.1"/>
    </source>
</evidence>
<evidence type="ECO:0000313" key="2">
    <source>
        <dbReference type="Proteomes" id="UP001209229"/>
    </source>
</evidence>
<proteinExistence type="predicted"/>
<dbReference type="Proteomes" id="UP001209229">
    <property type="component" value="Unassembled WGS sequence"/>
</dbReference>
<gene>
    <name evidence="1" type="primary">dptF</name>
    <name evidence="1" type="ORF">OM075_18645</name>
</gene>
<accession>A0AAE3M7Z7</accession>
<dbReference type="EMBL" id="JAPDPJ010000055">
    <property type="protein sequence ID" value="MCW3788495.1"/>
    <property type="molecule type" value="Genomic_DNA"/>
</dbReference>
<dbReference type="RefSeq" id="WP_301192054.1">
    <property type="nucleotide sequence ID" value="NZ_JAPDPJ010000055.1"/>
</dbReference>
<organism evidence="1 2">
    <name type="scientific">Plebeiibacterium sediminum</name>
    <dbReference type="NCBI Taxonomy" id="2992112"/>
    <lineage>
        <taxon>Bacteria</taxon>
        <taxon>Pseudomonadati</taxon>
        <taxon>Bacteroidota</taxon>
        <taxon>Bacteroidia</taxon>
        <taxon>Marinilabiliales</taxon>
        <taxon>Marinilabiliaceae</taxon>
        <taxon>Plebeiibacterium</taxon>
    </lineage>
</organism>
<keyword evidence="2" id="KW-1185">Reference proteome</keyword>
<comment type="caution">
    <text evidence="1">The sequence shown here is derived from an EMBL/GenBank/DDBJ whole genome shotgun (WGS) entry which is preliminary data.</text>
</comment>